<gene>
    <name evidence="2" type="ORF">EVAR_60615_1</name>
</gene>
<comment type="caution">
    <text evidence="2">The sequence shown here is derived from an EMBL/GenBank/DDBJ whole genome shotgun (WGS) entry which is preliminary data.</text>
</comment>
<accession>A0A4C1YAP0</accession>
<feature type="domain" description="Mos1 transposase HTH" evidence="1">
    <location>
        <begin position="5"/>
        <end position="52"/>
    </location>
</feature>
<dbReference type="Gene3D" id="1.10.10.1450">
    <property type="match status" value="1"/>
</dbReference>
<dbReference type="EMBL" id="BGZK01001171">
    <property type="protein sequence ID" value="GBP73381.1"/>
    <property type="molecule type" value="Genomic_DNA"/>
</dbReference>
<name>A0A4C1YAP0_EUMVA</name>
<dbReference type="Proteomes" id="UP000299102">
    <property type="component" value="Unassembled WGS sequence"/>
</dbReference>
<dbReference type="Pfam" id="PF17906">
    <property type="entry name" value="HTH_48"/>
    <property type="match status" value="1"/>
</dbReference>
<organism evidence="2 3">
    <name type="scientific">Eumeta variegata</name>
    <name type="common">Bagworm moth</name>
    <name type="synonym">Eumeta japonica</name>
    <dbReference type="NCBI Taxonomy" id="151549"/>
    <lineage>
        <taxon>Eukaryota</taxon>
        <taxon>Metazoa</taxon>
        <taxon>Ecdysozoa</taxon>
        <taxon>Arthropoda</taxon>
        <taxon>Hexapoda</taxon>
        <taxon>Insecta</taxon>
        <taxon>Pterygota</taxon>
        <taxon>Neoptera</taxon>
        <taxon>Endopterygota</taxon>
        <taxon>Lepidoptera</taxon>
        <taxon>Glossata</taxon>
        <taxon>Ditrysia</taxon>
        <taxon>Tineoidea</taxon>
        <taxon>Psychidae</taxon>
        <taxon>Oiketicinae</taxon>
        <taxon>Eumeta</taxon>
    </lineage>
</organism>
<sequence>MNLQREHFRATILYDFKLQLKPEELFGSLRKAFKDKSFSKATVYRCFNEFKSINSEWYVTKPLTEVFIALGRKSAGTGGPDRFPLLRQHDRVLCAYTWDILDSTSRILRDRAAEEPARLPRNYICIPLRGADSFILPLLKGRACGPLPGACPRKKRITNLCHKPHNTDVAFGRRRRRTPLTQIVNQISAATFELVKPVINSGKRWSFIIKSQTNRVIPTQWLANTAGAAASAAFYTTLRSIPTLALKTCNNGPLQSKERNRESYGIKEGNAMERRFTLQYGSFNTTFSRWTRKNSIPGRGHSTAAVLDINRASEIAAIGDRRRINKSSFRP</sequence>
<proteinExistence type="predicted"/>
<dbReference type="AlphaFoldDB" id="A0A4C1YAP0"/>
<evidence type="ECO:0000313" key="3">
    <source>
        <dbReference type="Proteomes" id="UP000299102"/>
    </source>
</evidence>
<reference evidence="2 3" key="1">
    <citation type="journal article" date="2019" name="Commun. Biol.">
        <title>The bagworm genome reveals a unique fibroin gene that provides high tensile strength.</title>
        <authorList>
            <person name="Kono N."/>
            <person name="Nakamura H."/>
            <person name="Ohtoshi R."/>
            <person name="Tomita M."/>
            <person name="Numata K."/>
            <person name="Arakawa K."/>
        </authorList>
    </citation>
    <scope>NUCLEOTIDE SEQUENCE [LARGE SCALE GENOMIC DNA]</scope>
</reference>
<evidence type="ECO:0000259" key="1">
    <source>
        <dbReference type="Pfam" id="PF17906"/>
    </source>
</evidence>
<dbReference type="OrthoDB" id="10017160at2759"/>
<keyword evidence="3" id="KW-1185">Reference proteome</keyword>
<protein>
    <recommendedName>
        <fullName evidence="1">Mos1 transposase HTH domain-containing protein</fullName>
    </recommendedName>
</protein>
<dbReference type="InterPro" id="IPR041426">
    <property type="entry name" value="Mos1_HTH"/>
</dbReference>
<evidence type="ECO:0000313" key="2">
    <source>
        <dbReference type="EMBL" id="GBP73381.1"/>
    </source>
</evidence>